<protein>
    <submittedName>
        <fullName evidence="2">Uncharacterized protein</fullName>
    </submittedName>
</protein>
<comment type="caution">
    <text evidence="2">The sequence shown here is derived from an EMBL/GenBank/DDBJ whole genome shotgun (WGS) entry which is preliminary data.</text>
</comment>
<feature type="compositionally biased region" description="Basic residues" evidence="1">
    <location>
        <begin position="76"/>
        <end position="85"/>
    </location>
</feature>
<dbReference type="AlphaFoldDB" id="A0A645HKY9"/>
<reference evidence="2" key="1">
    <citation type="submission" date="2019-08" db="EMBL/GenBank/DDBJ databases">
        <authorList>
            <person name="Kucharzyk K."/>
            <person name="Murdoch R.W."/>
            <person name="Higgins S."/>
            <person name="Loffler F."/>
        </authorList>
    </citation>
    <scope>NUCLEOTIDE SEQUENCE</scope>
</reference>
<proteinExistence type="predicted"/>
<accession>A0A645HKY9</accession>
<feature type="region of interest" description="Disordered" evidence="1">
    <location>
        <begin position="63"/>
        <end position="85"/>
    </location>
</feature>
<dbReference type="EMBL" id="VSSQ01094380">
    <property type="protein sequence ID" value="MPN38889.1"/>
    <property type="molecule type" value="Genomic_DNA"/>
</dbReference>
<evidence type="ECO:0000313" key="2">
    <source>
        <dbReference type="EMBL" id="MPN38889.1"/>
    </source>
</evidence>
<organism evidence="2">
    <name type="scientific">bioreactor metagenome</name>
    <dbReference type="NCBI Taxonomy" id="1076179"/>
    <lineage>
        <taxon>unclassified sequences</taxon>
        <taxon>metagenomes</taxon>
        <taxon>ecological metagenomes</taxon>
    </lineage>
</organism>
<sequence length="85" mass="9713">MIADAQGEFRRKRRILQGVLKPHLVNAQSLVAQAEHGEQPPFHFLVNRERFVFNGCPDKVVAVQPSPRPPAPKVQQRLKVRQRVV</sequence>
<gene>
    <name evidence="2" type="ORF">SDC9_186414</name>
</gene>
<name>A0A645HKY9_9ZZZZ</name>
<evidence type="ECO:0000256" key="1">
    <source>
        <dbReference type="SAM" id="MobiDB-lite"/>
    </source>
</evidence>